<name>A0A1G2NCQ7_9BACT</name>
<dbReference type="AlphaFoldDB" id="A0A1G2NCQ7"/>
<organism evidence="1 2">
    <name type="scientific">Candidatus Taylorbacteria bacterium RIFCSPLOWO2_01_FULL_48_100</name>
    <dbReference type="NCBI Taxonomy" id="1802322"/>
    <lineage>
        <taxon>Bacteria</taxon>
        <taxon>Candidatus Tayloriibacteriota</taxon>
    </lineage>
</organism>
<protein>
    <submittedName>
        <fullName evidence="1">Uncharacterized protein</fullName>
    </submittedName>
</protein>
<dbReference type="Proteomes" id="UP000177797">
    <property type="component" value="Unassembled WGS sequence"/>
</dbReference>
<reference evidence="1 2" key="1">
    <citation type="journal article" date="2016" name="Nat. Commun.">
        <title>Thousands of microbial genomes shed light on interconnected biogeochemical processes in an aquifer system.</title>
        <authorList>
            <person name="Anantharaman K."/>
            <person name="Brown C.T."/>
            <person name="Hug L.A."/>
            <person name="Sharon I."/>
            <person name="Castelle C.J."/>
            <person name="Probst A.J."/>
            <person name="Thomas B.C."/>
            <person name="Singh A."/>
            <person name="Wilkins M.J."/>
            <person name="Karaoz U."/>
            <person name="Brodie E.L."/>
            <person name="Williams K.H."/>
            <person name="Hubbard S.S."/>
            <person name="Banfield J.F."/>
        </authorList>
    </citation>
    <scope>NUCLEOTIDE SEQUENCE [LARGE SCALE GENOMIC DNA]</scope>
</reference>
<evidence type="ECO:0000313" key="1">
    <source>
        <dbReference type="EMBL" id="OHA33874.1"/>
    </source>
</evidence>
<gene>
    <name evidence="1" type="ORF">A2938_02515</name>
</gene>
<evidence type="ECO:0000313" key="2">
    <source>
        <dbReference type="Proteomes" id="UP000177797"/>
    </source>
</evidence>
<dbReference type="EMBL" id="MHSA01000021">
    <property type="protein sequence ID" value="OHA33874.1"/>
    <property type="molecule type" value="Genomic_DNA"/>
</dbReference>
<sequence>MKYKKLLDAELETLEKQFGAERMKEIFRACKGAGQEAMSREVLMQVLARFFTFGSRAKFFLRHPGLLFPYLLRMRGEFPKDSS</sequence>
<accession>A0A1G2NCQ7</accession>
<proteinExistence type="predicted"/>
<comment type="caution">
    <text evidence="1">The sequence shown here is derived from an EMBL/GenBank/DDBJ whole genome shotgun (WGS) entry which is preliminary data.</text>
</comment>